<keyword evidence="6" id="KW-0614">Plasmid</keyword>
<evidence type="ECO:0000256" key="3">
    <source>
        <dbReference type="ARBA" id="ARBA00023004"/>
    </source>
</evidence>
<proteinExistence type="predicted"/>
<keyword evidence="1 4" id="KW-0349">Heme</keyword>
<dbReference type="Pfam" id="PF13442">
    <property type="entry name" value="Cytochrome_CBB3"/>
    <property type="match status" value="1"/>
</dbReference>
<evidence type="ECO:0000256" key="4">
    <source>
        <dbReference type="PROSITE-ProRule" id="PRU00433"/>
    </source>
</evidence>
<accession>A0ABZ2BH64</accession>
<dbReference type="RefSeq" id="WP_331375849.1">
    <property type="nucleotide sequence ID" value="NZ_CP133152.1"/>
</dbReference>
<dbReference type="Proteomes" id="UP001432360">
    <property type="component" value="Plasmid pSchITTGS70d"/>
</dbReference>
<dbReference type="InterPro" id="IPR009056">
    <property type="entry name" value="Cyt_c-like_dom"/>
</dbReference>
<gene>
    <name evidence="6" type="ORF">RB548_28975</name>
</gene>
<keyword evidence="7" id="KW-1185">Reference proteome</keyword>
<name>A0ABZ2BH64_9HYPH</name>
<geneLocation type="plasmid" evidence="6 7">
    <name>pSchITTGS70d</name>
</geneLocation>
<evidence type="ECO:0000259" key="5">
    <source>
        <dbReference type="PROSITE" id="PS51007"/>
    </source>
</evidence>
<reference evidence="6" key="1">
    <citation type="submission" date="2023-08" db="EMBL/GenBank/DDBJ databases">
        <title>Complete genome sequence of Sinorhizobium chiapanecum ITTG S70 isolated from Acaciella angustissima nodules in Chiapas-Mexico.</title>
        <authorList>
            <person name="Rincon-Rosales R."/>
            <person name="Rogel M.A."/>
            <person name="Rincon-Medina C.I."/>
            <person name="Guerrero G."/>
            <person name="Manzano-Gomez L.A."/>
            <person name="Lopez-Lopez A."/>
            <person name="Rincon Molina F.A."/>
            <person name="Martinez-Romero E."/>
        </authorList>
    </citation>
    <scope>NUCLEOTIDE SEQUENCE</scope>
    <source>
        <strain evidence="6">ITTG S70</strain>
        <plasmid evidence="6">pSchITTGS70d</plasmid>
    </source>
</reference>
<dbReference type="PROSITE" id="PS51007">
    <property type="entry name" value="CYTC"/>
    <property type="match status" value="1"/>
</dbReference>
<keyword evidence="3 4" id="KW-0408">Iron</keyword>
<evidence type="ECO:0000256" key="1">
    <source>
        <dbReference type="ARBA" id="ARBA00022617"/>
    </source>
</evidence>
<dbReference type="SUPFAM" id="SSF46626">
    <property type="entry name" value="Cytochrome c"/>
    <property type="match status" value="1"/>
</dbReference>
<evidence type="ECO:0000256" key="2">
    <source>
        <dbReference type="ARBA" id="ARBA00022723"/>
    </source>
</evidence>
<evidence type="ECO:0000313" key="7">
    <source>
        <dbReference type="Proteomes" id="UP001432360"/>
    </source>
</evidence>
<protein>
    <submittedName>
        <fullName evidence="6">Cytochrome c</fullName>
    </submittedName>
</protein>
<sequence length="136" mass="14865">MRGLQYLVLFAVVVFSFAGGGMFADGVAADRFYRVVDGKADARTYNGYRRYNAGCNHCHGPDGIGSSFASSLVDRPLGIEEFRRIVRNGRTSGGTSVMNGFANDPNFAPYIDDIYAYLQARAEGALGRGRPRRLEP</sequence>
<keyword evidence="2 4" id="KW-0479">Metal-binding</keyword>
<dbReference type="InterPro" id="IPR036909">
    <property type="entry name" value="Cyt_c-like_dom_sf"/>
</dbReference>
<dbReference type="Gene3D" id="1.10.760.10">
    <property type="entry name" value="Cytochrome c-like domain"/>
    <property type="match status" value="1"/>
</dbReference>
<organism evidence="6 7">
    <name type="scientific">Sinorhizobium chiapasense</name>
    <dbReference type="NCBI Taxonomy" id="501572"/>
    <lineage>
        <taxon>Bacteria</taxon>
        <taxon>Pseudomonadati</taxon>
        <taxon>Pseudomonadota</taxon>
        <taxon>Alphaproteobacteria</taxon>
        <taxon>Hyphomicrobiales</taxon>
        <taxon>Rhizobiaceae</taxon>
        <taxon>Sinorhizobium/Ensifer group</taxon>
        <taxon>Sinorhizobium</taxon>
    </lineage>
</organism>
<feature type="domain" description="Cytochrome c" evidence="5">
    <location>
        <begin position="42"/>
        <end position="122"/>
    </location>
</feature>
<evidence type="ECO:0000313" key="6">
    <source>
        <dbReference type="EMBL" id="WVT06826.1"/>
    </source>
</evidence>
<dbReference type="EMBL" id="CP133152">
    <property type="protein sequence ID" value="WVT06826.1"/>
    <property type="molecule type" value="Genomic_DNA"/>
</dbReference>